<gene>
    <name evidence="3" type="ORF">GTO89_00175</name>
</gene>
<evidence type="ECO:0000313" key="3">
    <source>
        <dbReference type="EMBL" id="MZP41447.1"/>
    </source>
</evidence>
<dbReference type="CDD" id="cd00118">
    <property type="entry name" value="LysM"/>
    <property type="match status" value="1"/>
</dbReference>
<keyword evidence="4" id="KW-1185">Reference proteome</keyword>
<dbReference type="Pfam" id="PF01476">
    <property type="entry name" value="LysM"/>
    <property type="match status" value="1"/>
</dbReference>
<feature type="compositionally biased region" description="Low complexity" evidence="1">
    <location>
        <begin position="810"/>
        <end position="821"/>
    </location>
</feature>
<accession>A0A845L4F2</accession>
<feature type="compositionally biased region" description="Basic and acidic residues" evidence="1">
    <location>
        <begin position="822"/>
        <end position="838"/>
    </location>
</feature>
<proteinExistence type="predicted"/>
<protein>
    <submittedName>
        <fullName evidence="3">LysM peptidoglycan-binding domain-containing protein</fullName>
    </submittedName>
</protein>
<dbReference type="OrthoDB" id="2077770at2"/>
<reference evidence="3 4" key="1">
    <citation type="submission" date="2020-01" db="EMBL/GenBank/DDBJ databases">
        <title>Whole genome sequence of Heliobacterium gestii DSM 11169.</title>
        <authorList>
            <person name="Kyndt J.A."/>
            <person name="Meyer T.E."/>
        </authorList>
    </citation>
    <scope>NUCLEOTIDE SEQUENCE [LARGE SCALE GENOMIC DNA]</scope>
    <source>
        <strain evidence="3 4">DSM 11169</strain>
    </source>
</reference>
<dbReference type="SMART" id="SM00257">
    <property type="entry name" value="LysM"/>
    <property type="match status" value="1"/>
</dbReference>
<dbReference type="RefSeq" id="WP_161260043.1">
    <property type="nucleotide sequence ID" value="NZ_JAFBDC010000001.1"/>
</dbReference>
<evidence type="ECO:0000313" key="4">
    <source>
        <dbReference type="Proteomes" id="UP000471031"/>
    </source>
</evidence>
<feature type="region of interest" description="Disordered" evidence="1">
    <location>
        <begin position="734"/>
        <end position="838"/>
    </location>
</feature>
<dbReference type="Proteomes" id="UP000471031">
    <property type="component" value="Unassembled WGS sequence"/>
</dbReference>
<dbReference type="InterPro" id="IPR018392">
    <property type="entry name" value="LysM"/>
</dbReference>
<organism evidence="3 4">
    <name type="scientific">Heliomicrobium gestii</name>
    <name type="common">Heliobacterium gestii</name>
    <dbReference type="NCBI Taxonomy" id="2699"/>
    <lineage>
        <taxon>Bacteria</taxon>
        <taxon>Bacillati</taxon>
        <taxon>Bacillota</taxon>
        <taxon>Clostridia</taxon>
        <taxon>Eubacteriales</taxon>
        <taxon>Heliobacteriaceae</taxon>
        <taxon>Heliomicrobium</taxon>
    </lineage>
</organism>
<dbReference type="InterPro" id="IPR036779">
    <property type="entry name" value="LysM_dom_sf"/>
</dbReference>
<name>A0A845L4F2_HELGE</name>
<evidence type="ECO:0000256" key="1">
    <source>
        <dbReference type="SAM" id="MobiDB-lite"/>
    </source>
</evidence>
<dbReference type="Gene3D" id="3.10.350.10">
    <property type="entry name" value="LysM domain"/>
    <property type="match status" value="1"/>
</dbReference>
<feature type="region of interest" description="Disordered" evidence="1">
    <location>
        <begin position="72"/>
        <end position="96"/>
    </location>
</feature>
<comment type="caution">
    <text evidence="3">The sequence shown here is derived from an EMBL/GenBank/DDBJ whole genome shotgun (WGS) entry which is preliminary data.</text>
</comment>
<feature type="domain" description="LysM" evidence="2">
    <location>
        <begin position="866"/>
        <end position="910"/>
    </location>
</feature>
<dbReference type="AlphaFoldDB" id="A0A845L4F2"/>
<dbReference type="EMBL" id="WXEX01000001">
    <property type="protein sequence ID" value="MZP41447.1"/>
    <property type="molecule type" value="Genomic_DNA"/>
</dbReference>
<dbReference type="PROSITE" id="PS51782">
    <property type="entry name" value="LYSM"/>
    <property type="match status" value="1"/>
</dbReference>
<evidence type="ECO:0000259" key="2">
    <source>
        <dbReference type="PROSITE" id="PS51782"/>
    </source>
</evidence>
<sequence>MTMEKNGSTSGEWGQSGVELYLVSLDLGSPDRERERVGSVDAEMELLQVARRDDEVRANIRLQVRAIMEPVEERSGRDGESSLGVEALQGKGEPSGSVDSLEKLSLIEREIPLGPKMFRQEQMLVVQMPGPSDEQTGEGESYAAQEASALSILYIHPYWSENRLKVDLLLSVGLVSEGSPNSRSVQWMEQTIRIEGEGLPEEAKVVAFAWRVDRGEGEATTELRTQVAYLSDERDPMGILEKVTSFSSGILWLGEPRLSLNASNWEIHGPAWLLLPQLQGAEDEGVYGEVPAEPDSVHGDYGAIELNASEVGAEGATDGQTYEEIASTSDGEVAESWLSPGDGVFGDLATVADGDRNGLNLARNEVDAASEEATVTAEEPDDEGIALSDRAYESGALGGATETAAAAAAVDQGIPLDWSAHGELRWDDETAEITGAAPIPELIATALPTPDGLAYGTTEYRRPPQADPLYREWAEYPTPPAFDGDAEYPLPETYLPQVFHDEAAAAQEASIPVAMNGDETGAEEVQTTELIGGYADYLDSTIYTIQYDEGFLQQAAPPSLAPVPEPEPDETIEYPLYGEAAAESLQRDGGGPDLAIEAETSMVASEEEGLSIRAEESGATGMAEERETVAASGTVEQSALIEVTELVEEVDVAVEETLSAEETPVVDEAPSSEETMAVEKAPVTEGTLAAEKIQESIFLGETAPFEFPVAPESMEGLISGGERPIIAVEAEDLAGEAADASDEPAGALKTQPLSLKPSLPETPRITSRFRDRPRTGEGALGNKINHKEQPEQPQPLPAVRRLARPLPDLPTAVNPAPAAPAREPKPRDIRRIQRPSDDMHKIAAAAKPTVDDTRDGKGNRNDSGWRFVVVGAGDTISSIARRNRIPEELVRSINKLSTDDTLQAGQTLMIPRQRM</sequence>
<dbReference type="SUPFAM" id="SSF54106">
    <property type="entry name" value="LysM domain"/>
    <property type="match status" value="1"/>
</dbReference>